<dbReference type="InterPro" id="IPR035899">
    <property type="entry name" value="DBL_dom_sf"/>
</dbReference>
<evidence type="ECO:0000256" key="2">
    <source>
        <dbReference type="SAM" id="MobiDB-lite"/>
    </source>
</evidence>
<dbReference type="InterPro" id="IPR043324">
    <property type="entry name" value="PH_PLEKHG1_G2_G3"/>
</dbReference>
<dbReference type="SUPFAM" id="SSF50729">
    <property type="entry name" value="PH domain-like"/>
    <property type="match status" value="1"/>
</dbReference>
<dbReference type="Pfam" id="PF00621">
    <property type="entry name" value="RhoGEF"/>
    <property type="match status" value="1"/>
</dbReference>
<feature type="compositionally biased region" description="Low complexity" evidence="2">
    <location>
        <begin position="1526"/>
        <end position="1545"/>
    </location>
</feature>
<feature type="compositionally biased region" description="Pro residues" evidence="2">
    <location>
        <begin position="1546"/>
        <end position="1555"/>
    </location>
</feature>
<feature type="region of interest" description="Disordered" evidence="2">
    <location>
        <begin position="1506"/>
        <end position="1725"/>
    </location>
</feature>
<feature type="region of interest" description="Disordered" evidence="2">
    <location>
        <begin position="742"/>
        <end position="761"/>
    </location>
</feature>
<feature type="compositionally biased region" description="Pro residues" evidence="2">
    <location>
        <begin position="1074"/>
        <end position="1084"/>
    </location>
</feature>
<feature type="region of interest" description="Disordered" evidence="2">
    <location>
        <begin position="1205"/>
        <end position="1481"/>
    </location>
</feature>
<dbReference type="GO" id="GO:0005085">
    <property type="term" value="F:guanyl-nucleotide exchange factor activity"/>
    <property type="evidence" value="ECO:0007669"/>
    <property type="project" value="InterPro"/>
</dbReference>
<evidence type="ECO:0000259" key="3">
    <source>
        <dbReference type="PROSITE" id="PS50010"/>
    </source>
</evidence>
<dbReference type="SMART" id="SM00325">
    <property type="entry name" value="RhoGEF"/>
    <property type="match status" value="1"/>
</dbReference>
<feature type="compositionally biased region" description="Polar residues" evidence="2">
    <location>
        <begin position="1303"/>
        <end position="1320"/>
    </location>
</feature>
<feature type="domain" description="DH" evidence="3">
    <location>
        <begin position="127"/>
        <end position="306"/>
    </location>
</feature>
<feature type="compositionally biased region" description="Polar residues" evidence="2">
    <location>
        <begin position="1357"/>
        <end position="1371"/>
    </location>
</feature>
<accession>A0A8C7MVA6</accession>
<dbReference type="GO" id="GO:0031267">
    <property type="term" value="F:small GTPase binding"/>
    <property type="evidence" value="ECO:0007669"/>
    <property type="project" value="TreeGrafter"/>
</dbReference>
<feature type="region of interest" description="Disordered" evidence="2">
    <location>
        <begin position="597"/>
        <end position="730"/>
    </location>
</feature>
<protein>
    <submittedName>
        <fullName evidence="4">Pleckstrin homology domain containing, family G (with RhoGef domain) member 2</fullName>
    </submittedName>
</protein>
<feature type="compositionally biased region" description="Low complexity" evidence="2">
    <location>
        <begin position="1797"/>
        <end position="1816"/>
    </location>
</feature>
<dbReference type="GeneTree" id="ENSGT00940000165970"/>
<reference evidence="4" key="1">
    <citation type="submission" date="2025-08" db="UniProtKB">
        <authorList>
            <consortium name="Ensembl"/>
        </authorList>
    </citation>
    <scope>IDENTIFICATION</scope>
</reference>
<feature type="compositionally biased region" description="Basic and acidic residues" evidence="2">
    <location>
        <begin position="681"/>
        <end position="697"/>
    </location>
</feature>
<dbReference type="InterPro" id="IPR011993">
    <property type="entry name" value="PH-like_dom_sf"/>
</dbReference>
<feature type="compositionally biased region" description="Basic and acidic residues" evidence="2">
    <location>
        <begin position="717"/>
        <end position="730"/>
    </location>
</feature>
<feature type="compositionally biased region" description="Polar residues" evidence="2">
    <location>
        <begin position="1387"/>
        <end position="1399"/>
    </location>
</feature>
<feature type="compositionally biased region" description="Low complexity" evidence="2">
    <location>
        <begin position="1869"/>
        <end position="1886"/>
    </location>
</feature>
<dbReference type="FunFam" id="1.20.900.10:FF:000019">
    <property type="entry name" value="Pleckstrin homology domain-containing family G member 1"/>
    <property type="match status" value="1"/>
</dbReference>
<feature type="region of interest" description="Disordered" evidence="2">
    <location>
        <begin position="883"/>
        <end position="905"/>
    </location>
</feature>
<gene>
    <name evidence="4" type="primary">plekhg2</name>
</gene>
<feature type="compositionally biased region" description="Acidic residues" evidence="2">
    <location>
        <begin position="799"/>
        <end position="809"/>
    </location>
</feature>
<evidence type="ECO:0000256" key="1">
    <source>
        <dbReference type="ARBA" id="ARBA00022553"/>
    </source>
</evidence>
<feature type="compositionally biased region" description="Polar residues" evidence="2">
    <location>
        <begin position="1430"/>
        <end position="1440"/>
    </location>
</feature>
<dbReference type="SUPFAM" id="SSF48065">
    <property type="entry name" value="DBL homology domain (DH-domain)"/>
    <property type="match status" value="1"/>
</dbReference>
<dbReference type="InterPro" id="IPR000219">
    <property type="entry name" value="DH_dom"/>
</dbReference>
<keyword evidence="5" id="KW-1185">Reference proteome</keyword>
<sequence length="2064" mass="222772">YLTLIYRDNQSIFSPIVSAKRPSSVSSLSSIVGRMASSESACRGSCTSVNTVCSDSDRTASLSSSASSASLQDVHSSSSSLPYGAVPAYPSSPQRNGSDISLDLTPLSLLPAGVSPATAASPPKLSRLERVALEIVETEQAYVRDLKSIVEDYLGCIIDCGDLPLKPEEVSTLFCNIEDIYEFNSELLEDLERSPHAAAIAECFVERSEAFDIYTLYCMNYPNSVAVLRDCMKNKSLVGFFQERQTTLCHSLPLETYLLKPVQRILKYHLLLQELAKHFDKSDPGYEVVEDAIITMTAVAWYINDMKRKQEHAVRLQEIESLLTNWTGPDLNGFGELVLEGSFRVQRVKKERAFFLFDKMLDCCNLLLVETMKDPLCFKVSDQTIPKQQHIVQTKNQEEKRLWLHYLKRLIVENHLASLPQKVRHYGQCSPQFDQDHFKKSSPRCNEYHRGRRQSEPPEFIYTPEKAKKSLPLLLEGNLSYRRGRRQSAPTKDFETAFHGESGENAGSEGELCPGADSLGYSGSTKTLASSVMEVEAEAEWPDPCLGLEDEDLSPLSLPPTLSITEEIMQFINQSRVREGMAELKHDIVWDSPLDESLEDQTTEPPPCPVAQQGNDQLQPSSTEETYKSQDPHPNSPEEITVQLEGSRTKMEDQTLPTRLSSESSEEGGCEGGESTPLPSDVKEEMPQEESTSDKLSEAPISHLSIPEDTVQSPLAPKKETQLTKSDRQIIEKIRSYYEAAEAEAGDAGEGDSIPTPRRNSFSLIIPTGLVKDSVSRFAVFGHQDSLCDSESGRSDGGAEPEPELELLDQGEGALSPDCSSTYAAGSQEDHSQEPGQGEPAVEECSRFEPGSELLPYKELMKEWKEKEKVGAAVNTELTDINKEAPDSTVPPLTGLHDSKTAPVSQAGLGRIRDRSSLTGNLEGLPSQIKVGRWSRHCKMVSSSQTLYEGAAVADVAGIGLFEASPGDPCLVENSERILSKVQMLARMYSAKASIMKVPLHHKRVCVGRAPWTGTIRHSCQEITSVSSEPQLFGHVLVSEQLSPTYRQQENSYVLAGPRDSVSNLGSTSITSPPSSPLTTPPKNPQVGPEEVVTTAMEGKLMENQSEEVISEAEMQRPHSKKGFPVQEGPIQGVRFEVPANGHPGTPEMSVNLSRTQAEQKGHHLYSIREDPSLGTATSLAGPCGNKDRSPGVGAAEELMKTIQQQAPTEPETSQLVKPDEDNLNTKIMSPYVASGAERGSSPQVAPGHQSKAESTKEKPRDATLDVSPASSKISPHSSDTSPTQQRSISGLTEGSNPLVRHPTQSPMTEPMQATHTSGQRVKESQVPEDSKEKEGGMVLYPWSSLQSPAPIPPPGVQSSDCLPKFTSQRPPNRHLPTSMGRRSLPINWNGSNNATLPSQRLPPAPLKSRETGQDPSAPSIHASGLSPIRQPSPQSSLERSATLPPGIGHPMDAKPPSAFCPSLHHRSPSPIRGLSCSSPTPSALTKSLAAFCISQSISQSLAKNNARLQDQATPSPGSPAPLAPAPTASPLRMRSPSPKLTSGPSGPPLSPPSPLQSTSLRSSPCASPSPALSPPPYRSQHSVSPAPPVSLHHTASSSASPRPRPVALAQPRHIGLNGNSNNNNNTTNGGLAVNHRKPPLTSTNSIPHPHDSHWSGSAHTSNRVARPFSASEPSSRVQSPSPSPSPFSRICSPPPVQNHTGPLMNKPPNPRSTRAGGASPFNHLGLSLELPRTSSACSSGITFPRITSPPPIGVPANVWGVATPQPRHAKLAFPSSSIASPTWRGGLSPSPSIQRSYSTTSPPPSGFSSCSPTPSQNLRRTKGSSLPFLSLADRQPSSVRNGRRSWVESGRRRAVGAEQESGLMSPRGGSYSNSDSYSGSNSGSPSCLSPCTLSPVRLAPGKSNHGGQHFTSIAWPDVRELLTKYDSGDSPDRSSPTSPVWPQDEWGDPDLGEDSCRSHLICAYVPRASPAPDMGAPIQCPHRSEPKPEDASSMQAAKRTLKTSYATTVNLQIAGSGRITSFSNTQVSLSQTLAPVVDSQGRRRVSINACNLTLPVPQNCNRL</sequence>
<feature type="region of interest" description="Disordered" evidence="2">
    <location>
        <begin position="1173"/>
        <end position="1192"/>
    </location>
</feature>
<feature type="compositionally biased region" description="Polar residues" evidence="2">
    <location>
        <begin position="1280"/>
        <end position="1296"/>
    </location>
</feature>
<dbReference type="PROSITE" id="PS50010">
    <property type="entry name" value="DH_2"/>
    <property type="match status" value="1"/>
</dbReference>
<feature type="region of interest" description="Disordered" evidence="2">
    <location>
        <begin position="75"/>
        <end position="97"/>
    </location>
</feature>
<feature type="compositionally biased region" description="Polar residues" evidence="2">
    <location>
        <begin position="1205"/>
        <end position="1216"/>
    </location>
</feature>
<dbReference type="CDD" id="cd13243">
    <property type="entry name" value="PH_PLEKHG1_G2_G3"/>
    <property type="match status" value="1"/>
</dbReference>
<feature type="compositionally biased region" description="Low complexity" evidence="2">
    <location>
        <begin position="1556"/>
        <end position="1571"/>
    </location>
</feature>
<dbReference type="PANTHER" id="PTHR45924">
    <property type="entry name" value="FI17866P1"/>
    <property type="match status" value="1"/>
</dbReference>
<dbReference type="Gene3D" id="1.20.900.10">
    <property type="entry name" value="Dbl homology (DH) domain"/>
    <property type="match status" value="1"/>
</dbReference>
<reference evidence="4" key="2">
    <citation type="submission" date="2025-09" db="UniProtKB">
        <authorList>
            <consortium name="Ensembl"/>
        </authorList>
    </citation>
    <scope>IDENTIFICATION</scope>
</reference>
<name>A0A8C7MVA6_ONCKI</name>
<feature type="compositionally biased region" description="Basic and acidic residues" evidence="2">
    <location>
        <begin position="1321"/>
        <end position="1336"/>
    </location>
</feature>
<feature type="region of interest" description="Disordered" evidence="2">
    <location>
        <begin position="1057"/>
        <end position="1089"/>
    </location>
</feature>
<organism evidence="4 5">
    <name type="scientific">Oncorhynchus kisutch</name>
    <name type="common">Coho salmon</name>
    <name type="synonym">Salmo kisutch</name>
    <dbReference type="NCBI Taxonomy" id="8019"/>
    <lineage>
        <taxon>Eukaryota</taxon>
        <taxon>Metazoa</taxon>
        <taxon>Chordata</taxon>
        <taxon>Craniata</taxon>
        <taxon>Vertebrata</taxon>
        <taxon>Euteleostomi</taxon>
        <taxon>Actinopterygii</taxon>
        <taxon>Neopterygii</taxon>
        <taxon>Teleostei</taxon>
        <taxon>Protacanthopterygii</taxon>
        <taxon>Salmoniformes</taxon>
        <taxon>Salmonidae</taxon>
        <taxon>Salmoninae</taxon>
        <taxon>Oncorhynchus</taxon>
    </lineage>
</organism>
<dbReference type="CDD" id="cd00160">
    <property type="entry name" value="RhoGEF"/>
    <property type="match status" value="1"/>
</dbReference>
<feature type="region of interest" description="Disordered" evidence="2">
    <location>
        <begin position="1778"/>
        <end position="1886"/>
    </location>
</feature>
<feature type="compositionally biased region" description="Polar residues" evidence="2">
    <location>
        <begin position="612"/>
        <end position="624"/>
    </location>
</feature>
<dbReference type="Ensembl" id="ENSOKIT00005086320.1">
    <property type="protein sequence ID" value="ENSOKIP00005081005.1"/>
    <property type="gene ID" value="ENSOKIG00005034879.1"/>
</dbReference>
<feature type="compositionally biased region" description="Low complexity" evidence="2">
    <location>
        <begin position="1616"/>
        <end position="1632"/>
    </location>
</feature>
<dbReference type="GO" id="GO:0030833">
    <property type="term" value="P:regulation of actin filament polymerization"/>
    <property type="evidence" value="ECO:0007669"/>
    <property type="project" value="TreeGrafter"/>
</dbReference>
<feature type="compositionally biased region" description="Basic and acidic residues" evidence="2">
    <location>
        <begin position="1251"/>
        <end position="1264"/>
    </location>
</feature>
<evidence type="ECO:0000313" key="5">
    <source>
        <dbReference type="Proteomes" id="UP000694557"/>
    </source>
</evidence>
<dbReference type="GO" id="GO:0005829">
    <property type="term" value="C:cytosol"/>
    <property type="evidence" value="ECO:0007669"/>
    <property type="project" value="UniProtKB-ARBA"/>
</dbReference>
<feature type="compositionally biased region" description="Low complexity" evidence="2">
    <location>
        <begin position="1670"/>
        <end position="1692"/>
    </location>
</feature>
<feature type="region of interest" description="Disordered" evidence="2">
    <location>
        <begin position="785"/>
        <end position="849"/>
    </location>
</feature>
<dbReference type="PANTHER" id="PTHR45924:SF3">
    <property type="entry name" value="PLECKSTRIN HOMOLOGY DOMAIN-CONTAINING FAMILY G MEMBER 2"/>
    <property type="match status" value="1"/>
</dbReference>
<feature type="region of interest" description="Disordered" evidence="2">
    <location>
        <begin position="1925"/>
        <end position="1950"/>
    </location>
</feature>
<keyword evidence="1" id="KW-0597">Phosphoprotein</keyword>
<dbReference type="Gene3D" id="2.30.29.30">
    <property type="entry name" value="Pleckstrin-homology domain (PH domain)/Phosphotyrosine-binding domain (PTB)"/>
    <property type="match status" value="1"/>
</dbReference>
<evidence type="ECO:0000313" key="4">
    <source>
        <dbReference type="Ensembl" id="ENSOKIP00005081005.1"/>
    </source>
</evidence>
<dbReference type="Proteomes" id="UP000694557">
    <property type="component" value="Unassembled WGS sequence"/>
</dbReference>
<feature type="compositionally biased region" description="Polar residues" evidence="2">
    <location>
        <begin position="1655"/>
        <end position="1664"/>
    </location>
</feature>
<proteinExistence type="predicted"/>
<feature type="compositionally biased region" description="Low complexity" evidence="2">
    <location>
        <begin position="1268"/>
        <end position="1279"/>
    </location>
</feature>